<dbReference type="Gene3D" id="1.10.260.40">
    <property type="entry name" value="lambda repressor-like DNA-binding domains"/>
    <property type="match status" value="1"/>
</dbReference>
<proteinExistence type="predicted"/>
<evidence type="ECO:0000313" key="5">
    <source>
        <dbReference type="EMBL" id="SIQ06808.1"/>
    </source>
</evidence>
<accession>A0A1N6PR17</accession>
<gene>
    <name evidence="5" type="ORF">SAMN05518682_1059</name>
</gene>
<keyword evidence="1" id="KW-0805">Transcription regulation</keyword>
<dbReference type="EMBL" id="FTMI01000002">
    <property type="protein sequence ID" value="SIQ06808.1"/>
    <property type="molecule type" value="Genomic_DNA"/>
</dbReference>
<name>A0A1N6PR17_9MICO</name>
<evidence type="ECO:0000256" key="1">
    <source>
        <dbReference type="ARBA" id="ARBA00023015"/>
    </source>
</evidence>
<organism evidence="5 6">
    <name type="scientific">Cellulosimicrobium aquatile</name>
    <dbReference type="NCBI Taxonomy" id="1612203"/>
    <lineage>
        <taxon>Bacteria</taxon>
        <taxon>Bacillati</taxon>
        <taxon>Actinomycetota</taxon>
        <taxon>Actinomycetes</taxon>
        <taxon>Micrococcales</taxon>
        <taxon>Promicromonosporaceae</taxon>
        <taxon>Cellulosimicrobium</taxon>
    </lineage>
</organism>
<protein>
    <submittedName>
        <fullName evidence="5">Transcriptional regulator, LacI family</fullName>
    </submittedName>
</protein>
<dbReference type="Pfam" id="PF13377">
    <property type="entry name" value="Peripla_BP_3"/>
    <property type="match status" value="1"/>
</dbReference>
<keyword evidence="2" id="KW-0238">DNA-binding</keyword>
<dbReference type="CDD" id="cd01392">
    <property type="entry name" value="HTH_LacI"/>
    <property type="match status" value="1"/>
</dbReference>
<dbReference type="InterPro" id="IPR010982">
    <property type="entry name" value="Lambda_DNA-bd_dom_sf"/>
</dbReference>
<dbReference type="GO" id="GO:0000976">
    <property type="term" value="F:transcription cis-regulatory region binding"/>
    <property type="evidence" value="ECO:0007669"/>
    <property type="project" value="TreeGrafter"/>
</dbReference>
<feature type="domain" description="HTH lacI-type" evidence="4">
    <location>
        <begin position="16"/>
        <end position="70"/>
    </location>
</feature>
<dbReference type="PANTHER" id="PTHR30146:SF109">
    <property type="entry name" value="HTH-TYPE TRANSCRIPTIONAL REGULATOR GALS"/>
    <property type="match status" value="1"/>
</dbReference>
<dbReference type="AlphaFoldDB" id="A0A1N6PR17"/>
<dbReference type="PROSITE" id="PS50932">
    <property type="entry name" value="HTH_LACI_2"/>
    <property type="match status" value="1"/>
</dbReference>
<dbReference type="SUPFAM" id="SSF53822">
    <property type="entry name" value="Periplasmic binding protein-like I"/>
    <property type="match status" value="1"/>
</dbReference>
<keyword evidence="6" id="KW-1185">Reference proteome</keyword>
<evidence type="ECO:0000313" key="6">
    <source>
        <dbReference type="Proteomes" id="UP000186235"/>
    </source>
</evidence>
<evidence type="ECO:0000256" key="3">
    <source>
        <dbReference type="ARBA" id="ARBA00023163"/>
    </source>
</evidence>
<dbReference type="InterPro" id="IPR000843">
    <property type="entry name" value="HTH_LacI"/>
</dbReference>
<evidence type="ECO:0000256" key="2">
    <source>
        <dbReference type="ARBA" id="ARBA00023125"/>
    </source>
</evidence>
<dbReference type="Gene3D" id="3.40.50.2300">
    <property type="match status" value="2"/>
</dbReference>
<dbReference type="Proteomes" id="UP000186235">
    <property type="component" value="Unassembled WGS sequence"/>
</dbReference>
<dbReference type="SMART" id="SM00354">
    <property type="entry name" value="HTH_LACI"/>
    <property type="match status" value="1"/>
</dbReference>
<sequence length="343" mass="36302">MVPASPPEPSPRGRGPAMADVARVAGVSAQTVSRVLSGHPNVNAVTRARVRAAIEETGYRRNSLARALVTGRTRTLGVITHETDFYSASALMLGMQTAARAAGYFVSTASTSSLSSAAIEQAAARLLDQGVDGLVIAVPVRDEGALAQVTRDVPTVVVDGMRSLATEIVAVDQVEAGRVATEHLLGLGHATVWHVSGPESWNDALGRSTGWRTTLEESRRDVPPVLYGDWTPESGYRNGLLLGRLPEVTAVFVASDEMAFGVVRGLTELGRRVPEDVSVVGMDDIALAPYAAPPLTTVRQPFHDMGRRAVEHVVALVTDPQAVHEPEVVHPELVVRASTAPPA</sequence>
<reference evidence="6" key="1">
    <citation type="submission" date="2017-01" db="EMBL/GenBank/DDBJ databases">
        <authorList>
            <person name="Varghese N."/>
            <person name="Submissions S."/>
        </authorList>
    </citation>
    <scope>NUCLEOTIDE SEQUENCE [LARGE SCALE GENOMIC DNA]</scope>
    <source>
        <strain evidence="6">3bp</strain>
    </source>
</reference>
<dbReference type="PANTHER" id="PTHR30146">
    <property type="entry name" value="LACI-RELATED TRANSCRIPTIONAL REPRESSOR"/>
    <property type="match status" value="1"/>
</dbReference>
<dbReference type="InterPro" id="IPR046335">
    <property type="entry name" value="LacI/GalR-like_sensor"/>
</dbReference>
<dbReference type="PROSITE" id="PS00356">
    <property type="entry name" value="HTH_LACI_1"/>
    <property type="match status" value="1"/>
</dbReference>
<dbReference type="GO" id="GO:0003700">
    <property type="term" value="F:DNA-binding transcription factor activity"/>
    <property type="evidence" value="ECO:0007669"/>
    <property type="project" value="TreeGrafter"/>
</dbReference>
<dbReference type="CDD" id="cd01574">
    <property type="entry name" value="PBP1_LacI"/>
    <property type="match status" value="1"/>
</dbReference>
<dbReference type="Pfam" id="PF00356">
    <property type="entry name" value="LacI"/>
    <property type="match status" value="1"/>
</dbReference>
<dbReference type="InterPro" id="IPR028082">
    <property type="entry name" value="Peripla_BP_I"/>
</dbReference>
<keyword evidence="3" id="KW-0804">Transcription</keyword>
<dbReference type="RefSeq" id="WP_241005657.1">
    <property type="nucleotide sequence ID" value="NZ_FTMI01000002.1"/>
</dbReference>
<evidence type="ECO:0000259" key="4">
    <source>
        <dbReference type="PROSITE" id="PS50932"/>
    </source>
</evidence>
<dbReference type="SUPFAM" id="SSF47413">
    <property type="entry name" value="lambda repressor-like DNA-binding domains"/>
    <property type="match status" value="1"/>
</dbReference>